<reference evidence="4 5" key="1">
    <citation type="submission" date="2018-08" db="EMBL/GenBank/DDBJ databases">
        <title>Aphanomyces genome sequencing and annotation.</title>
        <authorList>
            <person name="Minardi D."/>
            <person name="Oidtmann B."/>
            <person name="Van Der Giezen M."/>
            <person name="Studholme D.J."/>
        </authorList>
    </citation>
    <scope>NUCLEOTIDE SEQUENCE [LARGE SCALE GENOMIC DNA]</scope>
    <source>
        <strain evidence="4 5">Yx</strain>
    </source>
</reference>
<feature type="transmembrane region" description="Helical" evidence="1">
    <location>
        <begin position="611"/>
        <end position="632"/>
    </location>
</feature>
<dbReference type="Pfam" id="PF10988">
    <property type="entry name" value="DUF2807"/>
    <property type="match status" value="1"/>
</dbReference>
<comment type="caution">
    <text evidence="4">The sequence shown here is derived from an EMBL/GenBank/DDBJ whole genome shotgun (WGS) entry which is preliminary data.</text>
</comment>
<dbReference type="AlphaFoldDB" id="A0A397APP8"/>
<evidence type="ECO:0000256" key="1">
    <source>
        <dbReference type="SAM" id="Phobius"/>
    </source>
</evidence>
<dbReference type="InterPro" id="IPR021255">
    <property type="entry name" value="DUF2807"/>
</dbReference>
<feature type="signal peptide" evidence="2">
    <location>
        <begin position="1"/>
        <end position="20"/>
    </location>
</feature>
<evidence type="ECO:0000313" key="5">
    <source>
        <dbReference type="Proteomes" id="UP000266239"/>
    </source>
</evidence>
<dbReference type="EMBL" id="QUTA01007279">
    <property type="protein sequence ID" value="RHY07699.1"/>
    <property type="molecule type" value="Genomic_DNA"/>
</dbReference>
<name>A0A397APP8_APHAT</name>
<feature type="chain" id="PRO_5017302459" description="Putative auto-transporter adhesin head GIN domain-containing protein" evidence="2">
    <location>
        <begin position="21"/>
        <end position="649"/>
    </location>
</feature>
<proteinExistence type="predicted"/>
<accession>A0A397APP8</accession>
<keyword evidence="2" id="KW-0732">Signal</keyword>
<sequence length="649" mass="67171">MVRLFLGALLGGISVLSSSATATGVCSGNLFEVSLLGSASIYCVDEVPCSGNYVDGQDIPNHACPGVGQLSVYGRHQVAAPTCCGIINSTSNVIGCVFQSAKFQCVGPLPPAVPTSSPLPPLAPGAKELNFQPTVLPSTQKSIATLAPTTTLATTDAPPTTATPTTTVTAEPTTVAATTTIEPTTIPVAAAIVASSAPVAIRGGGANPDKQQIGAVVIVPSNSTAPSFTTTSIPRDSIVPVTSTPYPASIPAILEDNITSIVINGPGRVFVSNWTQFLQASSLSSDEGPSEYQVGSVAISGTALNEFLVLNSTVEAASLALLQMYNTTAIDGVLTINFERHNAADVIDGQVLIEIFVKFPVVTSVVVSGLAETFVDRGVLGGADLVLSTGDGNMVAFVNQSAASSIDLRSTGDGTLQVRAASALKTVDSLVSRTNGSGDVVYFVSTLAVRNLTSISSGPGAIHIYASKLDLKNVTSRVSKSGDVVFASGSAMCKYHAVDISGSGSVEAGRVLCVEAMVKVAYTGRGDAVVQASYMISTDVRGPGNVLYYNTTPKVYPTYKKHFFLTQTLKANVSDAKVGVPSPREALEFHLGQPVGNSWLGMLSALNLDRIILYGCIVFVVIAGVVAGSKWYNIYKAQKNARGEYQSLQ</sequence>
<evidence type="ECO:0000259" key="3">
    <source>
        <dbReference type="Pfam" id="PF10988"/>
    </source>
</evidence>
<keyword evidence="1" id="KW-0472">Membrane</keyword>
<dbReference type="PANTHER" id="PTHR39200:SF1">
    <property type="entry name" value="AUTO-TRANSPORTER ADHESIN HEAD GIN DOMAIN-CONTAINING PROTEIN-RELATED"/>
    <property type="match status" value="1"/>
</dbReference>
<protein>
    <recommendedName>
        <fullName evidence="3">Putative auto-transporter adhesin head GIN domain-containing protein</fullName>
    </recommendedName>
</protein>
<evidence type="ECO:0000313" key="4">
    <source>
        <dbReference type="EMBL" id="RHY07699.1"/>
    </source>
</evidence>
<dbReference type="Proteomes" id="UP000266239">
    <property type="component" value="Unassembled WGS sequence"/>
</dbReference>
<gene>
    <name evidence="4" type="ORF">DYB25_009354</name>
</gene>
<dbReference type="PANTHER" id="PTHR39200">
    <property type="entry name" value="HYPOTHETICAL EXPORTED PROTEIN"/>
    <property type="match status" value="1"/>
</dbReference>
<dbReference type="Gene3D" id="2.160.20.120">
    <property type="match status" value="1"/>
</dbReference>
<evidence type="ECO:0000256" key="2">
    <source>
        <dbReference type="SAM" id="SignalP"/>
    </source>
</evidence>
<feature type="domain" description="Putative auto-transporter adhesin head GIN" evidence="3">
    <location>
        <begin position="435"/>
        <end position="551"/>
    </location>
</feature>
<keyword evidence="1" id="KW-1133">Transmembrane helix</keyword>
<organism evidence="4 5">
    <name type="scientific">Aphanomyces astaci</name>
    <name type="common">Crayfish plague agent</name>
    <dbReference type="NCBI Taxonomy" id="112090"/>
    <lineage>
        <taxon>Eukaryota</taxon>
        <taxon>Sar</taxon>
        <taxon>Stramenopiles</taxon>
        <taxon>Oomycota</taxon>
        <taxon>Saprolegniomycetes</taxon>
        <taxon>Saprolegniales</taxon>
        <taxon>Verrucalvaceae</taxon>
        <taxon>Aphanomyces</taxon>
    </lineage>
</organism>
<keyword evidence="1" id="KW-0812">Transmembrane</keyword>
<dbReference type="VEuPathDB" id="FungiDB:H257_04634"/>